<dbReference type="InterPro" id="IPR010919">
    <property type="entry name" value="SAND-like_dom_sf"/>
</dbReference>
<evidence type="ECO:0000256" key="2">
    <source>
        <dbReference type="ARBA" id="ARBA00022771"/>
    </source>
</evidence>
<sequence>MPAPAGGDAGGGAGGGAGPSAPADSLAGPASAAAVAAGASPKRRSRKRGADAASGSGAGEGGQAQGKRQQQQKRVDRHGAVVNYRPKPSQDVQQRIQRALPGAGGHRLFLIDRAVVRPPGAEGGGEESFAVLGATGNVYNVTIGRFPHCTCPDHARGHHCKHILFVHLRVLGLLRDEPLVWQRALLAHEADEVLAGNRSVARAVGGGQVLASSVVLEQYRRLSGASAGDAAGGPAGPLQREVEGDCPICFEALAAPGEAVSFCCACGNNVHRACMTHWAASKRGRAEPVTCPLCRADWQDGCAPPPLGAPTSAGQYANLAAYSAAHRGADTSLESLYGDSAVCSNIVSTSGQALCACVVRGPQAVLDEPSPLLRTGGQLIMVEVQVYCGYGTSRKAGTFTLSTRLISCNCPECNGKAMTMAQFERHGGRGKNRNAKLSIRTVNPDAPLCKWLDSNQANGQQEEQEQPHGAAPPAPAVPPAAAAPAPAATEAEAAAPAPAAAASTPSQTDTRPSGAPLVGKQAAGQPSRLRALAKLVLRRMEPDERQAPPGRSSLPATQDRAASLPATDTAGRSGSARLAPSGVEAVGAPAIDFGSSSSEEEEAEEGQGAGRPAGARKQSTSMPPARTAATPPGANRLQSSSSSESSSSSSSSSSEEEEEGRGLPREHPTRVQPARAAAPPPGFVHNVVVHPAAPGDKEPTAAAAAVKRMPCRGAGSVKRAALARQAAQAARRVRLEDEKEEGREQAVEQRQQQQQQQRRQQQQQQQQRQQQQRQQQQQQQQKDEEEETEVQQQQQRQVEEETEAQQQPQDEEGDSELPQTQQLAVAGSQPSPGPALGGAHLVSHHPCGARCRPAGGRGVRRGADLCLWWSDPGVEGPEVADNLQVSAEVSRPELVEWDIGAASEAGLPVQVQLWLQPSGPSPMTAQLVIDYVDLL</sequence>
<feature type="region of interest" description="Disordered" evidence="5">
    <location>
        <begin position="1"/>
        <end position="92"/>
    </location>
</feature>
<organism evidence="9">
    <name type="scientific">Chlorella variabilis</name>
    <name type="common">Green alga</name>
    <dbReference type="NCBI Taxonomy" id="554065"/>
    <lineage>
        <taxon>Eukaryota</taxon>
        <taxon>Viridiplantae</taxon>
        <taxon>Chlorophyta</taxon>
        <taxon>core chlorophytes</taxon>
        <taxon>Trebouxiophyceae</taxon>
        <taxon>Chlorellales</taxon>
        <taxon>Chlorellaceae</taxon>
        <taxon>Chlorella clade</taxon>
        <taxon>Chlorella</taxon>
    </lineage>
</organism>
<dbReference type="GO" id="GO:0008270">
    <property type="term" value="F:zinc ion binding"/>
    <property type="evidence" value="ECO:0007669"/>
    <property type="project" value="UniProtKB-KW"/>
</dbReference>
<evidence type="ECO:0000259" key="7">
    <source>
        <dbReference type="PROSITE" id="PS50966"/>
    </source>
</evidence>
<gene>
    <name evidence="8" type="ORF">CHLNCDRAFT_140398</name>
</gene>
<dbReference type="STRING" id="554065.E1Z6Y2"/>
<evidence type="ECO:0000256" key="1">
    <source>
        <dbReference type="ARBA" id="ARBA00022723"/>
    </source>
</evidence>
<dbReference type="EMBL" id="GL433837">
    <property type="protein sequence ID" value="EFN58725.1"/>
    <property type="molecule type" value="Genomic_DNA"/>
</dbReference>
<evidence type="ECO:0000313" key="8">
    <source>
        <dbReference type="EMBL" id="EFN58725.1"/>
    </source>
</evidence>
<dbReference type="PANTHER" id="PTHR21540:SF0">
    <property type="entry name" value="PHD FAMILY PROTEIN"/>
    <property type="match status" value="1"/>
</dbReference>
<evidence type="ECO:0000259" key="6">
    <source>
        <dbReference type="PROSITE" id="PS50089"/>
    </source>
</evidence>
<feature type="compositionally biased region" description="Basic and acidic residues" evidence="5">
    <location>
        <begin position="733"/>
        <end position="747"/>
    </location>
</feature>
<dbReference type="SMART" id="SM00744">
    <property type="entry name" value="RINGv"/>
    <property type="match status" value="1"/>
</dbReference>
<dbReference type="CDD" id="cd16494">
    <property type="entry name" value="RING-CH-C4HC3_ZSWM2"/>
    <property type="match status" value="1"/>
</dbReference>
<feature type="region of interest" description="Disordered" evidence="5">
    <location>
        <begin position="458"/>
        <end position="765"/>
    </location>
</feature>
<dbReference type="KEGG" id="cvr:CHLNCDRAFT_140398"/>
<dbReference type="PROSITE" id="PS50089">
    <property type="entry name" value="ZF_RING_2"/>
    <property type="match status" value="1"/>
</dbReference>
<evidence type="ECO:0000256" key="3">
    <source>
        <dbReference type="ARBA" id="ARBA00022833"/>
    </source>
</evidence>
<protein>
    <recommendedName>
        <fullName evidence="10">SWIM-type domain-containing protein</fullName>
    </recommendedName>
</protein>
<keyword evidence="1" id="KW-0479">Metal-binding</keyword>
<feature type="compositionally biased region" description="Low complexity" evidence="5">
    <location>
        <begin position="479"/>
        <end position="502"/>
    </location>
</feature>
<evidence type="ECO:0000313" key="9">
    <source>
        <dbReference type="Proteomes" id="UP000008141"/>
    </source>
</evidence>
<feature type="compositionally biased region" description="Low complexity" evidence="5">
    <location>
        <begin position="19"/>
        <end position="40"/>
    </location>
</feature>
<dbReference type="Proteomes" id="UP000008141">
    <property type="component" value="Unassembled WGS sequence"/>
</dbReference>
<dbReference type="Gene3D" id="3.30.40.10">
    <property type="entry name" value="Zinc/RING finger domain, C3HC4 (zinc finger)"/>
    <property type="match status" value="1"/>
</dbReference>
<dbReference type="InParanoid" id="E1Z6Y2"/>
<accession>E1Z6Y2</accession>
<evidence type="ECO:0008006" key="10">
    <source>
        <dbReference type="Google" id="ProtNLM"/>
    </source>
</evidence>
<dbReference type="SUPFAM" id="SSF57850">
    <property type="entry name" value="RING/U-box"/>
    <property type="match status" value="1"/>
</dbReference>
<dbReference type="GO" id="GO:0061630">
    <property type="term" value="F:ubiquitin protein ligase activity"/>
    <property type="evidence" value="ECO:0007669"/>
    <property type="project" value="InterPro"/>
</dbReference>
<proteinExistence type="predicted"/>
<dbReference type="Gene3D" id="3.10.390.10">
    <property type="entry name" value="SAND domain-like"/>
    <property type="match status" value="1"/>
</dbReference>
<dbReference type="PANTHER" id="PTHR21540">
    <property type="entry name" value="RING FINGER AND SWIM DOMAIN-CONTAINING PROTEIN 2"/>
    <property type="match status" value="1"/>
</dbReference>
<dbReference type="InterPro" id="IPR039903">
    <property type="entry name" value="Zswim2"/>
</dbReference>
<dbReference type="InterPro" id="IPR001841">
    <property type="entry name" value="Znf_RING"/>
</dbReference>
<dbReference type="OrthoDB" id="2122982at2759"/>
<keyword evidence="3" id="KW-0862">Zinc</keyword>
<dbReference type="PROSITE" id="PS50966">
    <property type="entry name" value="ZF_SWIM"/>
    <property type="match status" value="1"/>
</dbReference>
<dbReference type="AlphaFoldDB" id="E1Z6Y2"/>
<dbReference type="eggNOG" id="ENOG502RZA9">
    <property type="taxonomic scope" value="Eukaryota"/>
</dbReference>
<keyword evidence="9" id="KW-1185">Reference proteome</keyword>
<feature type="compositionally biased region" description="Low complexity" evidence="5">
    <location>
        <begin position="748"/>
        <end position="765"/>
    </location>
</feature>
<evidence type="ECO:0000256" key="4">
    <source>
        <dbReference type="PROSITE-ProRule" id="PRU00175"/>
    </source>
</evidence>
<feature type="compositionally biased region" description="Low complexity" evidence="5">
    <location>
        <begin position="719"/>
        <end position="730"/>
    </location>
</feature>
<evidence type="ECO:0000256" key="5">
    <source>
        <dbReference type="SAM" id="MobiDB-lite"/>
    </source>
</evidence>
<feature type="domain" description="SWIM-type" evidence="7">
    <location>
        <begin position="139"/>
        <end position="171"/>
    </location>
</feature>
<name>E1Z6Y2_CHLVA</name>
<feature type="compositionally biased region" description="Gly residues" evidence="5">
    <location>
        <begin position="7"/>
        <end position="18"/>
    </location>
</feature>
<feature type="compositionally biased region" description="Low complexity" evidence="5">
    <location>
        <begin position="623"/>
        <end position="653"/>
    </location>
</feature>
<dbReference type="RefSeq" id="XP_005850827.1">
    <property type="nucleotide sequence ID" value="XM_005850765.1"/>
</dbReference>
<feature type="region of interest" description="Disordered" evidence="5">
    <location>
        <begin position="778"/>
        <end position="840"/>
    </location>
</feature>
<dbReference type="InterPro" id="IPR007527">
    <property type="entry name" value="Znf_SWIM"/>
</dbReference>
<dbReference type="InterPro" id="IPR011016">
    <property type="entry name" value="Znf_RING-CH"/>
</dbReference>
<keyword evidence="2 4" id="KW-0863">Zinc-finger</keyword>
<reference evidence="8 9" key="1">
    <citation type="journal article" date="2010" name="Plant Cell">
        <title>The Chlorella variabilis NC64A genome reveals adaptation to photosymbiosis, coevolution with viruses, and cryptic sex.</title>
        <authorList>
            <person name="Blanc G."/>
            <person name="Duncan G."/>
            <person name="Agarkova I."/>
            <person name="Borodovsky M."/>
            <person name="Gurnon J."/>
            <person name="Kuo A."/>
            <person name="Lindquist E."/>
            <person name="Lucas S."/>
            <person name="Pangilinan J."/>
            <person name="Polle J."/>
            <person name="Salamov A."/>
            <person name="Terry A."/>
            <person name="Yamada T."/>
            <person name="Dunigan D.D."/>
            <person name="Grigoriev I.V."/>
            <person name="Claverie J.M."/>
            <person name="Van Etten J.L."/>
        </authorList>
    </citation>
    <scope>NUCLEOTIDE SEQUENCE [LARGE SCALE GENOMIC DNA]</scope>
    <source>
        <strain evidence="8 9">NC64A</strain>
    </source>
</reference>
<dbReference type="InterPro" id="IPR013083">
    <property type="entry name" value="Znf_RING/FYVE/PHD"/>
</dbReference>
<feature type="compositionally biased region" description="Basic and acidic residues" evidence="5">
    <location>
        <begin position="660"/>
        <end position="669"/>
    </location>
</feature>
<dbReference type="GeneID" id="17358327"/>
<feature type="domain" description="RING-type" evidence="6">
    <location>
        <begin position="246"/>
        <end position="295"/>
    </location>
</feature>